<reference evidence="1" key="2">
    <citation type="journal article" date="2024" name="Plant">
        <title>Genomic evolution and insights into agronomic trait innovations of Sesamum species.</title>
        <authorList>
            <person name="Miao H."/>
            <person name="Wang L."/>
            <person name="Qu L."/>
            <person name="Liu H."/>
            <person name="Sun Y."/>
            <person name="Le M."/>
            <person name="Wang Q."/>
            <person name="Wei S."/>
            <person name="Zheng Y."/>
            <person name="Lin W."/>
            <person name="Duan Y."/>
            <person name="Cao H."/>
            <person name="Xiong S."/>
            <person name="Wang X."/>
            <person name="Wei L."/>
            <person name="Li C."/>
            <person name="Ma Q."/>
            <person name="Ju M."/>
            <person name="Zhao R."/>
            <person name="Li G."/>
            <person name="Mu C."/>
            <person name="Tian Q."/>
            <person name="Mei H."/>
            <person name="Zhang T."/>
            <person name="Gao T."/>
            <person name="Zhang H."/>
        </authorList>
    </citation>
    <scope>NUCLEOTIDE SEQUENCE</scope>
    <source>
        <strain evidence="1">3651</strain>
    </source>
</reference>
<keyword evidence="2" id="KW-1185">Reference proteome</keyword>
<reference evidence="1" key="1">
    <citation type="submission" date="2020-06" db="EMBL/GenBank/DDBJ databases">
        <authorList>
            <person name="Li T."/>
            <person name="Hu X."/>
            <person name="Zhang T."/>
            <person name="Song X."/>
            <person name="Zhang H."/>
            <person name="Dai N."/>
            <person name="Sheng W."/>
            <person name="Hou X."/>
            <person name="Wei L."/>
        </authorList>
    </citation>
    <scope>NUCLEOTIDE SEQUENCE</scope>
    <source>
        <strain evidence="1">3651</strain>
        <tissue evidence="1">Leaf</tissue>
    </source>
</reference>
<protein>
    <submittedName>
        <fullName evidence="1">Uncharacterized protein</fullName>
    </submittedName>
</protein>
<comment type="caution">
    <text evidence="1">The sequence shown here is derived from an EMBL/GenBank/DDBJ whole genome shotgun (WGS) entry which is preliminary data.</text>
</comment>
<organism evidence="1 2">
    <name type="scientific">Sesamum alatum</name>
    <dbReference type="NCBI Taxonomy" id="300844"/>
    <lineage>
        <taxon>Eukaryota</taxon>
        <taxon>Viridiplantae</taxon>
        <taxon>Streptophyta</taxon>
        <taxon>Embryophyta</taxon>
        <taxon>Tracheophyta</taxon>
        <taxon>Spermatophyta</taxon>
        <taxon>Magnoliopsida</taxon>
        <taxon>eudicotyledons</taxon>
        <taxon>Gunneridae</taxon>
        <taxon>Pentapetalae</taxon>
        <taxon>asterids</taxon>
        <taxon>lamiids</taxon>
        <taxon>Lamiales</taxon>
        <taxon>Pedaliaceae</taxon>
        <taxon>Sesamum</taxon>
    </lineage>
</organism>
<dbReference type="AlphaFoldDB" id="A0AAE1Y114"/>
<accession>A0AAE1Y114</accession>
<evidence type="ECO:0000313" key="2">
    <source>
        <dbReference type="Proteomes" id="UP001293254"/>
    </source>
</evidence>
<dbReference type="EMBL" id="JACGWO010000008">
    <property type="protein sequence ID" value="KAK4421811.1"/>
    <property type="molecule type" value="Genomic_DNA"/>
</dbReference>
<dbReference type="Proteomes" id="UP001293254">
    <property type="component" value="Unassembled WGS sequence"/>
</dbReference>
<gene>
    <name evidence="1" type="ORF">Salat_2131700</name>
</gene>
<proteinExistence type="predicted"/>
<sequence>MGIASSQECRKRWLEGERGVRGVGEGKGNLFGQKVARGVGLLLPEKKAGRESWGGKKCLKAHTPKVRKKKGNGACGCMEWRTGNLFGGMKKEAKMKRPPVVGVADSDGRD</sequence>
<evidence type="ECO:0000313" key="1">
    <source>
        <dbReference type="EMBL" id="KAK4421811.1"/>
    </source>
</evidence>
<name>A0AAE1Y114_9LAMI</name>